<name>A0A381PL89_9ZZZZ</name>
<reference evidence="3" key="1">
    <citation type="submission" date="2018-05" db="EMBL/GenBank/DDBJ databases">
        <authorList>
            <person name="Lanie J.A."/>
            <person name="Ng W.-L."/>
            <person name="Kazmierczak K.M."/>
            <person name="Andrzejewski T.M."/>
            <person name="Davidsen T.M."/>
            <person name="Wayne K.J."/>
            <person name="Tettelin H."/>
            <person name="Glass J.I."/>
            <person name="Rusch D."/>
            <person name="Podicherti R."/>
            <person name="Tsui H.-C.T."/>
            <person name="Winkler M.E."/>
        </authorList>
    </citation>
    <scope>NUCLEOTIDE SEQUENCE</scope>
</reference>
<protein>
    <recommendedName>
        <fullName evidence="4">Peptidase M28 domain-containing protein</fullName>
    </recommendedName>
</protein>
<dbReference type="SUPFAM" id="SSF53187">
    <property type="entry name" value="Zn-dependent exopeptidases"/>
    <property type="match status" value="1"/>
</dbReference>
<dbReference type="PANTHER" id="PTHR32481">
    <property type="entry name" value="AMINOPEPTIDASE"/>
    <property type="match status" value="1"/>
</dbReference>
<dbReference type="GO" id="GO:0046872">
    <property type="term" value="F:metal ion binding"/>
    <property type="evidence" value="ECO:0007669"/>
    <property type="project" value="UniProtKB-KW"/>
</dbReference>
<dbReference type="InterPro" id="IPR008007">
    <property type="entry name" value="Peptidase_M42"/>
</dbReference>
<dbReference type="EMBL" id="UINC01001021">
    <property type="protein sequence ID" value="SUZ67795.1"/>
    <property type="molecule type" value="Genomic_DNA"/>
</dbReference>
<evidence type="ECO:0008006" key="4">
    <source>
        <dbReference type="Google" id="ProtNLM"/>
    </source>
</evidence>
<evidence type="ECO:0000256" key="1">
    <source>
        <dbReference type="ARBA" id="ARBA00022723"/>
    </source>
</evidence>
<dbReference type="InterPro" id="IPR051464">
    <property type="entry name" value="Peptidase_M42_aminopept"/>
</dbReference>
<accession>A0A381PL89</accession>
<organism evidence="3">
    <name type="scientific">marine metagenome</name>
    <dbReference type="NCBI Taxonomy" id="408172"/>
    <lineage>
        <taxon>unclassified sequences</taxon>
        <taxon>metagenomes</taxon>
        <taxon>ecological metagenomes</taxon>
    </lineage>
</organism>
<proteinExistence type="predicted"/>
<dbReference type="GO" id="GO:0016787">
    <property type="term" value="F:hydrolase activity"/>
    <property type="evidence" value="ECO:0007669"/>
    <property type="project" value="UniProtKB-KW"/>
</dbReference>
<dbReference type="Gene3D" id="3.40.630.10">
    <property type="entry name" value="Zn peptidases"/>
    <property type="match status" value="2"/>
</dbReference>
<sequence length="368" mass="39274">MTDLKEQALDYLSQLGSNPATAFREEGVASTVKAILGAIGVGFAQDPFGNIITKVTGNDPSANPLAVVAHMDHPGFEITGSHPDGHIATAMGGIPPSSFEPGVRVQVLLPDGSRVNGATTGKYGEESDRQVLISLDQPQDLEPPVSVVFDLVDYELDGDMIRMRAVDDLAGCASILAMLTQLTEGDAPQGDVYGVFTRAEEVGLVGARLMAEAGTLPPETLVISVESSRTLPGAEQGEGPVIRVGDAGFTFTADAESVLIRARETLKERDNNFKCQRQLMSGGTCEASAFAVFGYQTTGIAFPLGNYHNGAPEGRIEAEYIHVDDYLRGVELLTEAARCISDRTNTAFRQRLREVPADMRQRMLDTGG</sequence>
<evidence type="ECO:0000256" key="2">
    <source>
        <dbReference type="ARBA" id="ARBA00022801"/>
    </source>
</evidence>
<evidence type="ECO:0000313" key="3">
    <source>
        <dbReference type="EMBL" id="SUZ67795.1"/>
    </source>
</evidence>
<dbReference type="PIRSF" id="PIRSF001123">
    <property type="entry name" value="PepA_GA"/>
    <property type="match status" value="1"/>
</dbReference>
<keyword evidence="2" id="KW-0378">Hydrolase</keyword>
<dbReference type="AlphaFoldDB" id="A0A381PL89"/>
<dbReference type="PANTHER" id="PTHR32481:SF0">
    <property type="entry name" value="AMINOPEPTIDASE YPDE-RELATED"/>
    <property type="match status" value="1"/>
</dbReference>
<keyword evidence="1" id="KW-0479">Metal-binding</keyword>
<dbReference type="Pfam" id="PF05343">
    <property type="entry name" value="Peptidase_M42"/>
    <property type="match status" value="1"/>
</dbReference>
<gene>
    <name evidence="3" type="ORF">METZ01_LOCUS20649</name>
</gene>